<feature type="compositionally biased region" description="Basic residues" evidence="15">
    <location>
        <begin position="232"/>
        <end position="243"/>
    </location>
</feature>
<evidence type="ECO:0000256" key="14">
    <source>
        <dbReference type="ARBA" id="ARBA00081208"/>
    </source>
</evidence>
<evidence type="ECO:0000256" key="13">
    <source>
        <dbReference type="ARBA" id="ARBA00075516"/>
    </source>
</evidence>
<evidence type="ECO:0000256" key="5">
    <source>
        <dbReference type="ARBA" id="ARBA00022603"/>
    </source>
</evidence>
<keyword evidence="6" id="KW-0808">Transferase</keyword>
<feature type="region of interest" description="Disordered" evidence="15">
    <location>
        <begin position="228"/>
        <end position="278"/>
    </location>
</feature>
<dbReference type="Pfam" id="PF08241">
    <property type="entry name" value="Methyltransf_11"/>
    <property type="match status" value="1"/>
</dbReference>
<comment type="similarity">
    <text evidence="3">Belongs to the class I-like SAM-binding methyltransferase superfamily. BUD23/WBSCR22 family.</text>
</comment>
<comment type="function">
    <text evidence="10">S-adenosyl-L-methionine-dependent methyltransferase that specifically methylates the N(7) position of a guanine in 18S rRNA. Requires the methyltransferase adapter protein TRM112 for full rRNA methyltransferase activity. Involved in the pre-rRNA processing steps leading to small-subunit rRNA production independently of its RNA-modifying catalytic activity. Important for biogenesis end export of the 40S ribosomal subunit independent on its methyltransferase activity. Locus-specific steroid receptor coactivator. Potentiates transactivation by glucocorticoid (NR3C1), mineralocorticoid (NR3C2), androgen (AR) and progesterone (PGR) receptors. Required for the maintenance of open chromatin at the TSC22D3/GILZ locus to facilitate NR3C1 loading on the response elements. Required for maintenance of dimethylation on histone H3 'Lys-79' (H3K79me2), although direct histone methyltransferase activity is not observed in vitro.</text>
</comment>
<keyword evidence="8" id="KW-0539">Nucleus</keyword>
<dbReference type="PANTHER" id="PTHR12734:SF0">
    <property type="entry name" value="18S RRNA (GUANINE-N(7))-METHYLTRANSFERASE-RELATED"/>
    <property type="match status" value="1"/>
</dbReference>
<dbReference type="InterPro" id="IPR022238">
    <property type="entry name" value="Bud23_C"/>
</dbReference>
<evidence type="ECO:0000256" key="3">
    <source>
        <dbReference type="ARBA" id="ARBA00005547"/>
    </source>
</evidence>
<proteinExistence type="inferred from homology"/>
<evidence type="ECO:0000256" key="6">
    <source>
        <dbReference type="ARBA" id="ARBA00022679"/>
    </source>
</evidence>
<reference evidence="19" key="1">
    <citation type="submission" date="2019-12" db="UniProtKB">
        <authorList>
            <consortium name="WormBaseParasite"/>
        </authorList>
    </citation>
    <scope>IDENTIFICATION</scope>
</reference>
<keyword evidence="5" id="KW-0489">Methyltransferase</keyword>
<dbReference type="GO" id="GO:0005730">
    <property type="term" value="C:nucleolus"/>
    <property type="evidence" value="ECO:0007669"/>
    <property type="project" value="UniProtKB-ARBA"/>
</dbReference>
<comment type="subcellular location">
    <subcellularLocation>
        <location evidence="2">Cytoplasm</location>
    </subcellularLocation>
    <subcellularLocation>
        <location evidence="1">Nucleus</location>
    </subcellularLocation>
</comment>
<evidence type="ECO:0000256" key="7">
    <source>
        <dbReference type="ARBA" id="ARBA00022691"/>
    </source>
</evidence>
<evidence type="ECO:0000313" key="18">
    <source>
        <dbReference type="Proteomes" id="UP000046395"/>
    </source>
</evidence>
<dbReference type="CDD" id="cd02440">
    <property type="entry name" value="AdoMet_MTases"/>
    <property type="match status" value="1"/>
</dbReference>
<dbReference type="Pfam" id="PF12589">
    <property type="entry name" value="WBS_methylT"/>
    <property type="match status" value="1"/>
</dbReference>
<evidence type="ECO:0000313" key="19">
    <source>
        <dbReference type="WBParaSite" id="TMUE_2000006842.1"/>
    </source>
</evidence>
<dbReference type="Proteomes" id="UP000046395">
    <property type="component" value="Unassembled WGS sequence"/>
</dbReference>
<comment type="subunit">
    <text evidence="11">Heterodimer with TRMT112; this heterodimerization is necessary for the metabolic stability and activity of the catalytic subunit BUD23. Interacts with GRIP1.</text>
</comment>
<dbReference type="STRING" id="70415.A0A5S6QIY4"/>
<evidence type="ECO:0000256" key="4">
    <source>
        <dbReference type="ARBA" id="ARBA00022490"/>
    </source>
</evidence>
<dbReference type="PANTHER" id="PTHR12734">
    <property type="entry name" value="METHYLTRANSFERASE-RELATED"/>
    <property type="match status" value="1"/>
</dbReference>
<dbReference type="InterPro" id="IPR039769">
    <property type="entry name" value="Bud23-like"/>
</dbReference>
<dbReference type="GO" id="GO:0016435">
    <property type="term" value="F:rRNA (guanine) methyltransferase activity"/>
    <property type="evidence" value="ECO:0007669"/>
    <property type="project" value="InterPro"/>
</dbReference>
<keyword evidence="18" id="KW-1185">Reference proteome</keyword>
<dbReference type="WBParaSite" id="TMUE_2000006842.1">
    <property type="protein sequence ID" value="TMUE_2000006842.1"/>
    <property type="gene ID" value="WBGene00286320"/>
</dbReference>
<evidence type="ECO:0000256" key="15">
    <source>
        <dbReference type="SAM" id="MobiDB-lite"/>
    </source>
</evidence>
<evidence type="ECO:0000256" key="10">
    <source>
        <dbReference type="ARBA" id="ARBA00059355"/>
    </source>
</evidence>
<dbReference type="GO" id="GO:0070476">
    <property type="term" value="P:rRNA (guanine-N7)-methylation"/>
    <property type="evidence" value="ECO:0007669"/>
    <property type="project" value="InterPro"/>
</dbReference>
<organism evidence="18 19">
    <name type="scientific">Trichuris muris</name>
    <name type="common">Mouse whipworm</name>
    <dbReference type="NCBI Taxonomy" id="70415"/>
    <lineage>
        <taxon>Eukaryota</taxon>
        <taxon>Metazoa</taxon>
        <taxon>Ecdysozoa</taxon>
        <taxon>Nematoda</taxon>
        <taxon>Enoplea</taxon>
        <taxon>Dorylaimia</taxon>
        <taxon>Trichinellida</taxon>
        <taxon>Trichuridae</taxon>
        <taxon>Trichuris</taxon>
    </lineage>
</organism>
<evidence type="ECO:0000256" key="1">
    <source>
        <dbReference type="ARBA" id="ARBA00004123"/>
    </source>
</evidence>
<feature type="domain" description="18S rRNA (guanine(1575)-N(7))-methyltransferase Bud23 C-terminal" evidence="17">
    <location>
        <begin position="202"/>
        <end position="275"/>
    </location>
</feature>
<evidence type="ECO:0000256" key="9">
    <source>
        <dbReference type="ARBA" id="ARBA00050374"/>
    </source>
</evidence>
<evidence type="ECO:0000259" key="16">
    <source>
        <dbReference type="Pfam" id="PF08241"/>
    </source>
</evidence>
<feature type="domain" description="Methyltransferase type 11" evidence="16">
    <location>
        <begin position="56"/>
        <end position="142"/>
    </location>
</feature>
<dbReference type="SUPFAM" id="SSF53335">
    <property type="entry name" value="S-adenosyl-L-methionine-dependent methyltransferases"/>
    <property type="match status" value="1"/>
</dbReference>
<dbReference type="InterPro" id="IPR029063">
    <property type="entry name" value="SAM-dependent_MTases_sf"/>
</dbReference>
<keyword evidence="4" id="KW-0963">Cytoplasm</keyword>
<dbReference type="Gene3D" id="3.40.50.150">
    <property type="entry name" value="Vaccinia Virus protein VP39"/>
    <property type="match status" value="1"/>
</dbReference>
<evidence type="ECO:0000256" key="12">
    <source>
        <dbReference type="ARBA" id="ARBA00074415"/>
    </source>
</evidence>
<dbReference type="AlphaFoldDB" id="A0A5S6QIY4"/>
<evidence type="ECO:0000259" key="17">
    <source>
        <dbReference type="Pfam" id="PF12589"/>
    </source>
</evidence>
<evidence type="ECO:0000256" key="8">
    <source>
        <dbReference type="ARBA" id="ARBA00023242"/>
    </source>
</evidence>
<evidence type="ECO:0000256" key="11">
    <source>
        <dbReference type="ARBA" id="ARBA00064164"/>
    </source>
</evidence>
<dbReference type="FunFam" id="3.40.50.150:FF:000017">
    <property type="entry name" value="probable 18S rRNA (Guanine-N(7))-methyltransferase"/>
    <property type="match status" value="1"/>
</dbReference>
<dbReference type="GO" id="GO:0005737">
    <property type="term" value="C:cytoplasm"/>
    <property type="evidence" value="ECO:0007669"/>
    <property type="project" value="UniProtKB-SubCell"/>
</dbReference>
<comment type="catalytic activity">
    <reaction evidence="9">
        <text>a guanosine in 18S rRNA + S-adenosyl-L-methionine = an N(7)-methylguanosine in 18S rRNA + S-adenosyl-L-homocysteine</text>
        <dbReference type="Rhea" id="RHEA:54584"/>
        <dbReference type="Rhea" id="RHEA-COMP:13937"/>
        <dbReference type="Rhea" id="RHEA-COMP:13938"/>
        <dbReference type="ChEBI" id="CHEBI:57856"/>
        <dbReference type="ChEBI" id="CHEBI:59789"/>
        <dbReference type="ChEBI" id="CHEBI:74269"/>
        <dbReference type="ChEBI" id="CHEBI:74480"/>
    </reaction>
</comment>
<evidence type="ECO:0000256" key="2">
    <source>
        <dbReference type="ARBA" id="ARBA00004496"/>
    </source>
</evidence>
<protein>
    <recommendedName>
        <fullName evidence="12">18S rRNA (guanine-N(7))-methyltransferase</fullName>
    </recommendedName>
    <alternativeName>
        <fullName evidence="14">Bud site selection protein 23 homolog</fullName>
    </alternativeName>
    <alternativeName>
        <fullName evidence="13">rRNA methyltransferase and ribosome maturation factor</fullName>
    </alternativeName>
</protein>
<feature type="compositionally biased region" description="Basic and acidic residues" evidence="15">
    <location>
        <begin position="244"/>
        <end position="253"/>
    </location>
</feature>
<dbReference type="InterPro" id="IPR013216">
    <property type="entry name" value="Methyltransf_11"/>
</dbReference>
<sequence length="278" mass="31135">MSKRRPEHGLPPALFYNEKEAQKYASNSRLAQVQSEIAERALELLSLPKDEPCFILDIGCGSGLSGEVLSENGHHWVGIDISKAMLDVAAEKEVEGGLLLGDVGCGLPFRPGSFQGAISVSVLQWLCNAEEKSQDAMKRLRRFFASLYACLSRGSTAALQFYPENAQQVEVITRQAMKAGFSGGVVVDYPESTRAKKIYLVLFTGGFRQLPNALTAESRVQTECSVNERMRTSGRKIKRKPSKKSREWILKKKEQARRRGKTVTRDSKYTGRKRRERF</sequence>
<name>A0A5S6QIY4_TRIMR</name>
<keyword evidence="7" id="KW-0949">S-adenosyl-L-methionine</keyword>
<accession>A0A5S6QIY4</accession>